<comment type="caution">
    <text evidence="1">The sequence shown here is derived from an EMBL/GenBank/DDBJ whole genome shotgun (WGS) entry which is preliminary data.</text>
</comment>
<evidence type="ECO:0000313" key="1">
    <source>
        <dbReference type="EMBL" id="MEH0634619.1"/>
    </source>
</evidence>
<keyword evidence="2" id="KW-1185">Reference proteome</keyword>
<dbReference type="RefSeq" id="WP_334658770.1">
    <property type="nucleotide sequence ID" value="NZ_JARULZ010000001.1"/>
</dbReference>
<reference evidence="1" key="1">
    <citation type="submission" date="2023-04" db="EMBL/GenBank/DDBJ databases">
        <title>Genomic diversity of scab-causing Streptomyces spp. in the province of Quebec, Canada.</title>
        <authorList>
            <person name="Biessy A."/>
            <person name="Cadieux M."/>
            <person name="Ciotola M."/>
            <person name="Filion M."/>
        </authorList>
    </citation>
    <scope>NUCLEOTIDE SEQUENCE</scope>
    <source>
        <strain evidence="1">B21-115</strain>
    </source>
</reference>
<organism evidence="1 2">
    <name type="scientific">Streptomyces bottropensis</name>
    <dbReference type="NCBI Taxonomy" id="42235"/>
    <lineage>
        <taxon>Bacteria</taxon>
        <taxon>Bacillati</taxon>
        <taxon>Actinomycetota</taxon>
        <taxon>Actinomycetes</taxon>
        <taxon>Kitasatosporales</taxon>
        <taxon>Streptomycetaceae</taxon>
        <taxon>Streptomyces</taxon>
    </lineage>
</organism>
<proteinExistence type="predicted"/>
<protein>
    <submittedName>
        <fullName evidence="1">Uncharacterized protein</fullName>
    </submittedName>
</protein>
<name>A0ABU8ALT3_9ACTN</name>
<dbReference type="EMBL" id="JARULZ010000001">
    <property type="protein sequence ID" value="MEH0634619.1"/>
    <property type="molecule type" value="Genomic_DNA"/>
</dbReference>
<gene>
    <name evidence="1" type="ORF">QBA35_14835</name>
</gene>
<dbReference type="Proteomes" id="UP001310290">
    <property type="component" value="Unassembled WGS sequence"/>
</dbReference>
<evidence type="ECO:0000313" key="2">
    <source>
        <dbReference type="Proteomes" id="UP001310290"/>
    </source>
</evidence>
<accession>A0ABU8ALT3</accession>
<sequence>MGTTGAIGALQGTDTPYCYVAVGVAISTLVQSFALGEALQALLGGGRGLARPSRG</sequence>